<feature type="transmembrane region" description="Helical" evidence="1">
    <location>
        <begin position="101"/>
        <end position="118"/>
    </location>
</feature>
<sequence length="130" mass="15026">MPFFLCWGFVIWLVASAIFRLMGHYFFIPDEPFFMLSAYILVIPIIWVVTIPIYSLKKLSDSKQLQAAICIALPGMLIDAVVLIFFDTIFTNLPADLDRYFASWLLWAYSLILLTGFMKASYKTKNRLIP</sequence>
<keyword evidence="1" id="KW-0472">Membrane</keyword>
<evidence type="ECO:0000256" key="1">
    <source>
        <dbReference type="SAM" id="Phobius"/>
    </source>
</evidence>
<dbReference type="EMBL" id="JBFRHK010000005">
    <property type="protein sequence ID" value="MEX3745630.1"/>
    <property type="molecule type" value="Genomic_DNA"/>
</dbReference>
<keyword evidence="1" id="KW-0812">Transmembrane</keyword>
<comment type="caution">
    <text evidence="2">The sequence shown here is derived from an EMBL/GenBank/DDBJ whole genome shotgun (WGS) entry which is preliminary data.</text>
</comment>
<name>A0ABV3VXK0_9BACI</name>
<keyword evidence="3" id="KW-1185">Reference proteome</keyword>
<dbReference type="Proteomes" id="UP001558534">
    <property type="component" value="Unassembled WGS sequence"/>
</dbReference>
<evidence type="ECO:0000313" key="2">
    <source>
        <dbReference type="EMBL" id="MEX3745630.1"/>
    </source>
</evidence>
<reference evidence="2 3" key="1">
    <citation type="submission" date="2024-07" db="EMBL/GenBank/DDBJ databases">
        <title>Characterization of a bacterium isolated from hydrolysated instant sea cucumber by whole-genome sequencing and metabolomics.</title>
        <authorList>
            <person name="Luo X."/>
            <person name="Zhang Z."/>
            <person name="Zheng Z."/>
            <person name="Zhang W."/>
            <person name="Ming T."/>
            <person name="Jiao L."/>
            <person name="Su X."/>
            <person name="Kong F."/>
            <person name="Xu J."/>
        </authorList>
    </citation>
    <scope>NUCLEOTIDE SEQUENCE [LARGE SCALE GENOMIC DNA]</scope>
    <source>
        <strain evidence="2 3">XL-2024</strain>
    </source>
</reference>
<gene>
    <name evidence="2" type="ORF">AB1300_10835</name>
</gene>
<accession>A0ABV3VXK0</accession>
<dbReference type="Pfam" id="PF17329">
    <property type="entry name" value="DUF5367"/>
    <property type="match status" value="1"/>
</dbReference>
<organism evidence="2 3">
    <name type="scientific">Lysinibacillus xylanilyticus</name>
    <dbReference type="NCBI Taxonomy" id="582475"/>
    <lineage>
        <taxon>Bacteria</taxon>
        <taxon>Bacillati</taxon>
        <taxon>Bacillota</taxon>
        <taxon>Bacilli</taxon>
        <taxon>Bacillales</taxon>
        <taxon>Bacillaceae</taxon>
        <taxon>Lysinibacillus</taxon>
    </lineage>
</organism>
<proteinExistence type="predicted"/>
<evidence type="ECO:0000313" key="3">
    <source>
        <dbReference type="Proteomes" id="UP001558534"/>
    </source>
</evidence>
<dbReference type="InterPro" id="IPR020509">
    <property type="entry name" value="Uncharacterised_YnzE"/>
</dbReference>
<protein>
    <submittedName>
        <fullName evidence="2">DUF5367 domain-containing protein</fullName>
    </submittedName>
</protein>
<feature type="transmembrane region" description="Helical" evidence="1">
    <location>
        <begin position="33"/>
        <end position="56"/>
    </location>
</feature>
<keyword evidence="1" id="KW-1133">Transmembrane helix</keyword>
<feature type="transmembrane region" description="Helical" evidence="1">
    <location>
        <begin position="68"/>
        <end position="89"/>
    </location>
</feature>
<dbReference type="RefSeq" id="WP_368636499.1">
    <property type="nucleotide sequence ID" value="NZ_JBFRHK010000005.1"/>
</dbReference>